<gene>
    <name evidence="2" type="ORF">QBC40DRAFT_254430</name>
</gene>
<feature type="compositionally biased region" description="Polar residues" evidence="1">
    <location>
        <begin position="108"/>
        <end position="118"/>
    </location>
</feature>
<evidence type="ECO:0000313" key="3">
    <source>
        <dbReference type="Proteomes" id="UP001303160"/>
    </source>
</evidence>
<name>A0AAN7AWJ1_9PEZI</name>
<feature type="compositionally biased region" description="Basic and acidic residues" evidence="1">
    <location>
        <begin position="54"/>
        <end position="63"/>
    </location>
</feature>
<evidence type="ECO:0000256" key="1">
    <source>
        <dbReference type="SAM" id="MobiDB-lite"/>
    </source>
</evidence>
<feature type="compositionally biased region" description="Basic and acidic residues" evidence="1">
    <location>
        <begin position="27"/>
        <end position="43"/>
    </location>
</feature>
<evidence type="ECO:0000313" key="2">
    <source>
        <dbReference type="EMBL" id="KAK4200020.1"/>
    </source>
</evidence>
<feature type="compositionally biased region" description="Acidic residues" evidence="1">
    <location>
        <begin position="193"/>
        <end position="209"/>
    </location>
</feature>
<reference evidence="2" key="1">
    <citation type="journal article" date="2023" name="Mol. Phylogenet. Evol.">
        <title>Genome-scale phylogeny and comparative genomics of the fungal order Sordariales.</title>
        <authorList>
            <person name="Hensen N."/>
            <person name="Bonometti L."/>
            <person name="Westerberg I."/>
            <person name="Brannstrom I.O."/>
            <person name="Guillou S."/>
            <person name="Cros-Aarteil S."/>
            <person name="Calhoun S."/>
            <person name="Haridas S."/>
            <person name="Kuo A."/>
            <person name="Mondo S."/>
            <person name="Pangilinan J."/>
            <person name="Riley R."/>
            <person name="LaButti K."/>
            <person name="Andreopoulos B."/>
            <person name="Lipzen A."/>
            <person name="Chen C."/>
            <person name="Yan M."/>
            <person name="Daum C."/>
            <person name="Ng V."/>
            <person name="Clum A."/>
            <person name="Steindorff A."/>
            <person name="Ohm R.A."/>
            <person name="Martin F."/>
            <person name="Silar P."/>
            <person name="Natvig D.O."/>
            <person name="Lalanne C."/>
            <person name="Gautier V."/>
            <person name="Ament-Velasquez S.L."/>
            <person name="Kruys A."/>
            <person name="Hutchinson M.I."/>
            <person name="Powell A.J."/>
            <person name="Barry K."/>
            <person name="Miller A.N."/>
            <person name="Grigoriev I.V."/>
            <person name="Debuchy R."/>
            <person name="Gladieux P."/>
            <person name="Hiltunen Thoren M."/>
            <person name="Johannesson H."/>
        </authorList>
    </citation>
    <scope>NUCLEOTIDE SEQUENCE</scope>
    <source>
        <strain evidence="2">CBS 315.58</strain>
    </source>
</reference>
<feature type="region of interest" description="Disordered" evidence="1">
    <location>
        <begin position="22"/>
        <end position="219"/>
    </location>
</feature>
<dbReference type="AlphaFoldDB" id="A0AAN7AWJ1"/>
<accession>A0AAN7AWJ1</accession>
<dbReference type="Proteomes" id="UP001303160">
    <property type="component" value="Unassembled WGS sequence"/>
</dbReference>
<sequence>MVRRKPVEEEPASVILLIARWPNTTTPREKFVKQAVRNDEGQRRRARNNVPETTRVRDNEGQRRRARNGEASQKHEGQPETTRTRNDEDQERRGLAMTKTSNGGGHQLQFSAMIQISELNKKPPQARSRSSHVCNDHVADDGSMATTTKTPADEDHDDEEQGDNDDRDSSEIRVKTLKKVARMDDSNPSTDGDSGDDVVDIDEADDAEGGEAIVTSSQR</sequence>
<organism evidence="2 3">
    <name type="scientific">Triangularia verruculosa</name>
    <dbReference type="NCBI Taxonomy" id="2587418"/>
    <lineage>
        <taxon>Eukaryota</taxon>
        <taxon>Fungi</taxon>
        <taxon>Dikarya</taxon>
        <taxon>Ascomycota</taxon>
        <taxon>Pezizomycotina</taxon>
        <taxon>Sordariomycetes</taxon>
        <taxon>Sordariomycetidae</taxon>
        <taxon>Sordariales</taxon>
        <taxon>Podosporaceae</taxon>
        <taxon>Triangularia</taxon>
    </lineage>
</organism>
<comment type="caution">
    <text evidence="2">The sequence shown here is derived from an EMBL/GenBank/DDBJ whole genome shotgun (WGS) entry which is preliminary data.</text>
</comment>
<proteinExistence type="predicted"/>
<reference evidence="2" key="2">
    <citation type="submission" date="2023-05" db="EMBL/GenBank/DDBJ databases">
        <authorList>
            <consortium name="Lawrence Berkeley National Laboratory"/>
            <person name="Steindorff A."/>
            <person name="Hensen N."/>
            <person name="Bonometti L."/>
            <person name="Westerberg I."/>
            <person name="Brannstrom I.O."/>
            <person name="Guillou S."/>
            <person name="Cros-Aarteil S."/>
            <person name="Calhoun S."/>
            <person name="Haridas S."/>
            <person name="Kuo A."/>
            <person name="Mondo S."/>
            <person name="Pangilinan J."/>
            <person name="Riley R."/>
            <person name="Labutti K."/>
            <person name="Andreopoulos B."/>
            <person name="Lipzen A."/>
            <person name="Chen C."/>
            <person name="Yanf M."/>
            <person name="Daum C."/>
            <person name="Ng V."/>
            <person name="Clum A."/>
            <person name="Ohm R."/>
            <person name="Martin F."/>
            <person name="Silar P."/>
            <person name="Natvig D."/>
            <person name="Lalanne C."/>
            <person name="Gautier V."/>
            <person name="Ament-Velasquez S.L."/>
            <person name="Kruys A."/>
            <person name="Hutchinson M.I."/>
            <person name="Powell A.J."/>
            <person name="Barry K."/>
            <person name="Miller A.N."/>
            <person name="Grigoriev I.V."/>
            <person name="Debuchy R."/>
            <person name="Gladieux P."/>
            <person name="Thoren M.H."/>
            <person name="Johannesson H."/>
        </authorList>
    </citation>
    <scope>NUCLEOTIDE SEQUENCE</scope>
    <source>
        <strain evidence="2">CBS 315.58</strain>
    </source>
</reference>
<keyword evidence="3" id="KW-1185">Reference proteome</keyword>
<feature type="compositionally biased region" description="Low complexity" evidence="1">
    <location>
        <begin position="210"/>
        <end position="219"/>
    </location>
</feature>
<protein>
    <submittedName>
        <fullName evidence="2">Uncharacterized protein</fullName>
    </submittedName>
</protein>
<feature type="compositionally biased region" description="Acidic residues" evidence="1">
    <location>
        <begin position="154"/>
        <end position="166"/>
    </location>
</feature>
<dbReference type="EMBL" id="MU863924">
    <property type="protein sequence ID" value="KAK4200020.1"/>
    <property type="molecule type" value="Genomic_DNA"/>
</dbReference>
<feature type="compositionally biased region" description="Basic and acidic residues" evidence="1">
    <location>
        <begin position="72"/>
        <end position="94"/>
    </location>
</feature>